<dbReference type="InterPro" id="IPR020889">
    <property type="entry name" value="LipoPS_assembly_LptD"/>
</dbReference>
<dbReference type="PANTHER" id="PTHR30189">
    <property type="entry name" value="LPS-ASSEMBLY PROTEIN"/>
    <property type="match status" value="1"/>
</dbReference>
<name>A0ABN6VYV3_9BACT</name>
<dbReference type="PANTHER" id="PTHR30189:SF1">
    <property type="entry name" value="LPS-ASSEMBLY PROTEIN LPTD"/>
    <property type="match status" value="1"/>
</dbReference>
<evidence type="ECO:0000313" key="4">
    <source>
        <dbReference type="Proteomes" id="UP001317705"/>
    </source>
</evidence>
<evidence type="ECO:0000256" key="1">
    <source>
        <dbReference type="SAM" id="SignalP"/>
    </source>
</evidence>
<dbReference type="Gene3D" id="2.60.450.10">
    <property type="entry name" value="Lipopolysaccharide (LPS) transport protein A like domain"/>
    <property type="match status" value="1"/>
</dbReference>
<dbReference type="RefSeq" id="WP_281999921.1">
    <property type="nucleotide sequence ID" value="NZ_AP027151.1"/>
</dbReference>
<accession>A0ABN6VYV3</accession>
<evidence type="ECO:0000313" key="3">
    <source>
        <dbReference type="EMBL" id="BDV43800.1"/>
    </source>
</evidence>
<sequence length="689" mass="77264">MNFALSAQRLLATLLLVTSAASAAFGQGDETGPIRIEADTLTHEAARDLVEASGNVRINGRGITLLSDQARLNTGSEEAEASGNVILMRDGDLLRAQRLKLNYQDETGEVDSGDAFIRKGNFHLRAARMIKAGPESYHVEHGSFTTCDGDTPSWKFSASDVDVTLGDYATGRNALFYLADVPVFYFPYLVFPVKRERQSGFLTPRGGNSSKKGFTFNLGYYWAISPSQDATITLDIQTKRGEGLGLDYRYLLTRGSEGSFRGYVIYDTTQQRFRGEVSQKHVQNFSDTLDLKSDINLVSDRNFYRDFAEQTGVYNQNSLESTLSLTKRFHRQVLSGEFRYMEDLRDNIADNSKTLQKLPTITLTGIRQQLGSLPLFLSYDSSFTNFYREDGIRGERLALQPTLTAYGKVDALELSAWAGYQERLYNAYGGDIGKGYHGVGLFTAGGTVSSTLARVYETGNAAMPRLRHVLIPEIRYNFVQDKNQETVPFFDYYDRVVHENRIVYSLTNYLTGKFVGSDGSSEYRDLLYLRLSQGYEFSGTRRDLLTLVDDRHPFTDVMLDAAAQPLKQLSLGLDARYNPYQSHFSTAGVSADFHDDDGNALGFGYRFARGEVNYLEGKAVVALVKPFTFTYTGRYSADLGDFLESSYALEYRHQCWSVTFSYRDRLDNREFFVNFALAGIGSLGSIRAF</sequence>
<dbReference type="Pfam" id="PF04453">
    <property type="entry name" value="LptD"/>
    <property type="match status" value="1"/>
</dbReference>
<organism evidence="3 4">
    <name type="scientific">Geotalea uraniireducens</name>
    <dbReference type="NCBI Taxonomy" id="351604"/>
    <lineage>
        <taxon>Bacteria</taxon>
        <taxon>Pseudomonadati</taxon>
        <taxon>Thermodesulfobacteriota</taxon>
        <taxon>Desulfuromonadia</taxon>
        <taxon>Geobacterales</taxon>
        <taxon>Geobacteraceae</taxon>
        <taxon>Geotalea</taxon>
    </lineage>
</organism>
<dbReference type="InterPro" id="IPR050218">
    <property type="entry name" value="LptD"/>
</dbReference>
<protein>
    <submittedName>
        <fullName evidence="3">LPS-assembly protein LptD</fullName>
    </submittedName>
</protein>
<reference evidence="3 4" key="1">
    <citation type="submission" date="2022-12" db="EMBL/GenBank/DDBJ databases">
        <title>Polyphasic characterization of Geotalea uranireducens NIT-SL11 newly isolated from a complex of sewage sludge and microbially reduced graphene oxide.</title>
        <authorList>
            <person name="Xie L."/>
            <person name="Yoshida N."/>
            <person name="Meng L."/>
        </authorList>
    </citation>
    <scope>NUCLEOTIDE SEQUENCE [LARGE SCALE GENOMIC DNA]</scope>
    <source>
        <strain evidence="3 4">NIT-SL11</strain>
    </source>
</reference>
<feature type="signal peptide" evidence="1">
    <location>
        <begin position="1"/>
        <end position="23"/>
    </location>
</feature>
<dbReference type="EMBL" id="AP027151">
    <property type="protein sequence ID" value="BDV43800.1"/>
    <property type="molecule type" value="Genomic_DNA"/>
</dbReference>
<feature type="chain" id="PRO_5047434484" evidence="1">
    <location>
        <begin position="24"/>
        <end position="689"/>
    </location>
</feature>
<dbReference type="InterPro" id="IPR007543">
    <property type="entry name" value="LptD_C"/>
</dbReference>
<keyword evidence="4" id="KW-1185">Reference proteome</keyword>
<evidence type="ECO:0000259" key="2">
    <source>
        <dbReference type="Pfam" id="PF04453"/>
    </source>
</evidence>
<proteinExistence type="inferred from homology"/>
<feature type="domain" description="LptD C-terminal" evidence="2">
    <location>
        <begin position="273"/>
        <end position="616"/>
    </location>
</feature>
<dbReference type="Proteomes" id="UP001317705">
    <property type="component" value="Chromosome"/>
</dbReference>
<dbReference type="HAMAP" id="MF_01411">
    <property type="entry name" value="LPS_assembly_LptD"/>
    <property type="match status" value="1"/>
</dbReference>
<keyword evidence="1" id="KW-0732">Signal</keyword>
<gene>
    <name evidence="3" type="primary">lptD</name>
    <name evidence="3" type="ORF">GURASL_27230</name>
</gene>